<dbReference type="Gene3D" id="3.80.10.10">
    <property type="entry name" value="Ribonuclease Inhibitor"/>
    <property type="match status" value="2"/>
</dbReference>
<protein>
    <submittedName>
        <fullName evidence="2">Si:ch211-214j8.12</fullName>
    </submittedName>
</protein>
<dbReference type="InterPro" id="IPR006553">
    <property type="entry name" value="Leu-rich_rpt_Cys-con_subtyp"/>
</dbReference>
<keyword evidence="3" id="KW-1185">Reference proteome</keyword>
<dbReference type="AlphaFoldDB" id="A0A3Q3DKC4"/>
<dbReference type="STRING" id="109280.ENSHCOP00000014345"/>
<evidence type="ECO:0000256" key="1">
    <source>
        <dbReference type="SAM" id="MobiDB-lite"/>
    </source>
</evidence>
<feature type="region of interest" description="Disordered" evidence="1">
    <location>
        <begin position="303"/>
        <end position="335"/>
    </location>
</feature>
<feature type="compositionally biased region" description="Basic residues" evidence="1">
    <location>
        <begin position="14"/>
        <end position="24"/>
    </location>
</feature>
<dbReference type="GeneTree" id="ENSGT00610000087464"/>
<sequence length="616" mass="68313">MPLFRASGDQRVKAQPKWRKTRRSRVMDEDDSVPTLTRLCLLSLADNMKNVWVKDYADNYIDHYSFLHIMGPFNLLSGELVEELTRLLCSRRKLSRAALHLLIVPQLRGLSLETCPGLVTSALCAMIAARCQGLRNLSLSGAQQLPSRALSDTLRCLPALRSLSLAGTSCDAGVIKTIVLCCPLLRHLDVSGCHLLSPAALLPLGGFSSLSKCSPSGSSSSTSASPLRLCSLLALDIGFGEEEGDLLALVAYLLLALPYLERLAVENLLQACWLIQHRDFTKVDAFASRERLPRLEEVWRESRRSQQTSKTASAEAQDVSESEDDEEGCSQNDAKEIGSDERLTLRLRDVKHLTCESLDIFGCLCPNITSISVRVEEEENDGGRSLPSLLATGLQSWSGQLRSLSVQHQGPLQDLLPALQVSGSSLVSLTLEGVKTNPQSPLLELIRACPKLKDLLIRAEPPTPALHGEPDERELPSLPNLCSLTLNFSYGHHQMRPPMSWMSLMRVIYCLLTGSPLLQRLSLVSLPCRLNHILQNVLRSGFRHHSLGASAHCVLKPLERVTHLDLQRTDVEMITVKGIMQRSKRLKCVDVSHCWQISHMQWTECKRSSRAQVVWV</sequence>
<dbReference type="InterPro" id="IPR032675">
    <property type="entry name" value="LRR_dom_sf"/>
</dbReference>
<proteinExistence type="predicted"/>
<feature type="compositionally biased region" description="Acidic residues" evidence="1">
    <location>
        <begin position="318"/>
        <end position="328"/>
    </location>
</feature>
<dbReference type="Ensembl" id="ENSHCOT00000021942.1">
    <property type="protein sequence ID" value="ENSHCOP00000014345.1"/>
    <property type="gene ID" value="ENSHCOG00000017686.1"/>
</dbReference>
<dbReference type="PANTHER" id="PTHR38926:SF72">
    <property type="entry name" value="IM:7136021-RELATED"/>
    <property type="match status" value="1"/>
</dbReference>
<evidence type="ECO:0000313" key="3">
    <source>
        <dbReference type="Proteomes" id="UP000264820"/>
    </source>
</evidence>
<dbReference type="OMA" id="DYADNYM"/>
<reference evidence="2" key="1">
    <citation type="submission" date="2025-08" db="UniProtKB">
        <authorList>
            <consortium name="Ensembl"/>
        </authorList>
    </citation>
    <scope>IDENTIFICATION</scope>
</reference>
<dbReference type="SMART" id="SM00367">
    <property type="entry name" value="LRR_CC"/>
    <property type="match status" value="3"/>
</dbReference>
<organism evidence="2 3">
    <name type="scientific">Hippocampus comes</name>
    <name type="common">Tiger tail seahorse</name>
    <dbReference type="NCBI Taxonomy" id="109280"/>
    <lineage>
        <taxon>Eukaryota</taxon>
        <taxon>Metazoa</taxon>
        <taxon>Chordata</taxon>
        <taxon>Craniata</taxon>
        <taxon>Vertebrata</taxon>
        <taxon>Euteleostomi</taxon>
        <taxon>Actinopterygii</taxon>
        <taxon>Neopterygii</taxon>
        <taxon>Teleostei</taxon>
        <taxon>Neoteleostei</taxon>
        <taxon>Acanthomorphata</taxon>
        <taxon>Syngnathiaria</taxon>
        <taxon>Syngnathiformes</taxon>
        <taxon>Syngnathoidei</taxon>
        <taxon>Syngnathidae</taxon>
        <taxon>Hippocampus</taxon>
    </lineage>
</organism>
<reference evidence="2" key="2">
    <citation type="submission" date="2025-09" db="UniProtKB">
        <authorList>
            <consortium name="Ensembl"/>
        </authorList>
    </citation>
    <scope>IDENTIFICATION</scope>
</reference>
<dbReference type="PANTHER" id="PTHR38926">
    <property type="entry name" value="F-BOX DOMAIN CONTAINING PROTEIN, EXPRESSED"/>
    <property type="match status" value="1"/>
</dbReference>
<accession>A0A3Q3DKC4</accession>
<dbReference type="Proteomes" id="UP000264820">
    <property type="component" value="Unplaced"/>
</dbReference>
<feature type="compositionally biased region" description="Polar residues" evidence="1">
    <location>
        <begin position="305"/>
        <end position="314"/>
    </location>
</feature>
<name>A0A3Q3DKC4_HIPCM</name>
<dbReference type="SUPFAM" id="SSF52047">
    <property type="entry name" value="RNI-like"/>
    <property type="match status" value="2"/>
</dbReference>
<evidence type="ECO:0000313" key="2">
    <source>
        <dbReference type="Ensembl" id="ENSHCOP00000014345.1"/>
    </source>
</evidence>
<feature type="region of interest" description="Disordered" evidence="1">
    <location>
        <begin position="1"/>
        <end position="26"/>
    </location>
</feature>